<dbReference type="AlphaFoldDB" id="A0A4R1F4V9"/>
<evidence type="ECO:0000259" key="5">
    <source>
        <dbReference type="Pfam" id="PF01258"/>
    </source>
</evidence>
<dbReference type="PROSITE" id="PS51128">
    <property type="entry name" value="ZF_DKSA_2"/>
    <property type="match status" value="1"/>
</dbReference>
<evidence type="ECO:0000313" key="6">
    <source>
        <dbReference type="EMBL" id="TCJ88883.1"/>
    </source>
</evidence>
<evidence type="ECO:0000256" key="3">
    <source>
        <dbReference type="ARBA" id="ARBA00022833"/>
    </source>
</evidence>
<keyword evidence="7" id="KW-1185">Reference proteome</keyword>
<dbReference type="EMBL" id="SMFQ01000002">
    <property type="protein sequence ID" value="TCJ88883.1"/>
    <property type="molecule type" value="Genomic_DNA"/>
</dbReference>
<dbReference type="OrthoDB" id="962301at2"/>
<feature type="domain" description="Zinc finger DksA/TraR C4-type" evidence="5">
    <location>
        <begin position="84"/>
        <end position="115"/>
    </location>
</feature>
<evidence type="ECO:0000313" key="7">
    <source>
        <dbReference type="Proteomes" id="UP000294887"/>
    </source>
</evidence>
<evidence type="ECO:0000256" key="1">
    <source>
        <dbReference type="ARBA" id="ARBA00022723"/>
    </source>
</evidence>
<feature type="zinc finger region" description="dksA C4-type" evidence="4">
    <location>
        <begin position="87"/>
        <end position="111"/>
    </location>
</feature>
<gene>
    <name evidence="6" type="ORF">EV695_0743</name>
</gene>
<dbReference type="InterPro" id="IPR020458">
    <property type="entry name" value="Znf_DskA_TraR_CS"/>
</dbReference>
<organism evidence="6 7">
    <name type="scientific">Cocleimonas flava</name>
    <dbReference type="NCBI Taxonomy" id="634765"/>
    <lineage>
        <taxon>Bacteria</taxon>
        <taxon>Pseudomonadati</taxon>
        <taxon>Pseudomonadota</taxon>
        <taxon>Gammaproteobacteria</taxon>
        <taxon>Thiotrichales</taxon>
        <taxon>Thiotrichaceae</taxon>
        <taxon>Cocleimonas</taxon>
    </lineage>
</organism>
<reference evidence="6 7" key="1">
    <citation type="submission" date="2019-03" db="EMBL/GenBank/DDBJ databases">
        <title>Genomic Encyclopedia of Type Strains, Phase IV (KMG-IV): sequencing the most valuable type-strain genomes for metagenomic binning, comparative biology and taxonomic classification.</title>
        <authorList>
            <person name="Goeker M."/>
        </authorList>
    </citation>
    <scope>NUCLEOTIDE SEQUENCE [LARGE SCALE GENOMIC DNA]</scope>
    <source>
        <strain evidence="6 7">DSM 24830</strain>
    </source>
</reference>
<proteinExistence type="predicted"/>
<dbReference type="PROSITE" id="PS01102">
    <property type="entry name" value="ZF_DKSA_1"/>
    <property type="match status" value="1"/>
</dbReference>
<dbReference type="Pfam" id="PF01258">
    <property type="entry name" value="zf-dskA_traR"/>
    <property type="match status" value="1"/>
</dbReference>
<name>A0A4R1F4V9_9GAMM</name>
<dbReference type="Proteomes" id="UP000294887">
    <property type="component" value="Unassembled WGS sequence"/>
</dbReference>
<sequence length="120" mass="13570">MAIDKAKQIPDTKIALEQKLQEQQAILQTAQADAEFIRRPHCRDAGEIAEERDRAVIIDNTLQQAQQSIRQIKIALGKIATDEYGYCDRCGDEISPQRLSITPEVAFCLNCQEKIDNRSI</sequence>
<keyword evidence="3" id="KW-0862">Zinc</keyword>
<evidence type="ECO:0000256" key="4">
    <source>
        <dbReference type="PROSITE-ProRule" id="PRU00510"/>
    </source>
</evidence>
<protein>
    <submittedName>
        <fullName evidence="6">TraR/DksA family transcriptional regulator</fullName>
    </submittedName>
</protein>
<keyword evidence="1" id="KW-0479">Metal-binding</keyword>
<dbReference type="PANTHER" id="PTHR33823">
    <property type="entry name" value="RNA POLYMERASE-BINDING TRANSCRIPTION FACTOR DKSA-RELATED"/>
    <property type="match status" value="1"/>
</dbReference>
<dbReference type="GO" id="GO:0008270">
    <property type="term" value="F:zinc ion binding"/>
    <property type="evidence" value="ECO:0007669"/>
    <property type="project" value="UniProtKB-KW"/>
</dbReference>
<comment type="caution">
    <text evidence="6">The sequence shown here is derived from an EMBL/GenBank/DDBJ whole genome shotgun (WGS) entry which is preliminary data.</text>
</comment>
<dbReference type="SUPFAM" id="SSF57716">
    <property type="entry name" value="Glucocorticoid receptor-like (DNA-binding domain)"/>
    <property type="match status" value="1"/>
</dbReference>
<evidence type="ECO:0000256" key="2">
    <source>
        <dbReference type="ARBA" id="ARBA00022771"/>
    </source>
</evidence>
<dbReference type="RefSeq" id="WP_131904555.1">
    <property type="nucleotide sequence ID" value="NZ_BAAAFU010000008.1"/>
</dbReference>
<keyword evidence="2" id="KW-0863">Zinc-finger</keyword>
<dbReference type="Gene3D" id="1.20.120.910">
    <property type="entry name" value="DksA, coiled-coil domain"/>
    <property type="match status" value="1"/>
</dbReference>
<dbReference type="PANTHER" id="PTHR33823:SF4">
    <property type="entry name" value="GENERAL STRESS PROTEIN 16O"/>
    <property type="match status" value="1"/>
</dbReference>
<accession>A0A4R1F4V9</accession>
<dbReference type="InterPro" id="IPR000962">
    <property type="entry name" value="Znf_DskA_TraR"/>
</dbReference>